<dbReference type="OrthoDB" id="3406108at2"/>
<evidence type="ECO:0000256" key="1">
    <source>
        <dbReference type="SAM" id="Phobius"/>
    </source>
</evidence>
<name>A0A318M3T3_9PSEU</name>
<evidence type="ECO:0000313" key="2">
    <source>
        <dbReference type="EMBL" id="PXY37446.1"/>
    </source>
</evidence>
<feature type="transmembrane region" description="Helical" evidence="1">
    <location>
        <begin position="12"/>
        <end position="34"/>
    </location>
</feature>
<feature type="transmembrane region" description="Helical" evidence="1">
    <location>
        <begin position="133"/>
        <end position="156"/>
    </location>
</feature>
<proteinExistence type="predicted"/>
<evidence type="ECO:0008006" key="4">
    <source>
        <dbReference type="Google" id="ProtNLM"/>
    </source>
</evidence>
<dbReference type="InterPro" id="IPR009339">
    <property type="entry name" value="DUF998"/>
</dbReference>
<keyword evidence="1" id="KW-0812">Transmembrane</keyword>
<dbReference type="Proteomes" id="UP000247892">
    <property type="component" value="Unassembled WGS sequence"/>
</dbReference>
<reference evidence="2 3" key="1">
    <citation type="submission" date="2016-07" db="EMBL/GenBank/DDBJ databases">
        <title>Draft genome sequence of Prauserella sp. YIM 121212, isolated from alkaline soil.</title>
        <authorList>
            <person name="Ruckert C."/>
            <person name="Albersmeier A."/>
            <person name="Jiang C.-L."/>
            <person name="Jiang Y."/>
            <person name="Kalinowski J."/>
            <person name="Schneider O."/>
            <person name="Winkler A."/>
            <person name="Zotchev S.B."/>
        </authorList>
    </citation>
    <scope>NUCLEOTIDE SEQUENCE [LARGE SCALE GENOMIC DNA]</scope>
    <source>
        <strain evidence="2 3">YIM 121212</strain>
    </source>
</reference>
<keyword evidence="3" id="KW-1185">Reference proteome</keyword>
<feature type="transmembrane region" description="Helical" evidence="1">
    <location>
        <begin position="94"/>
        <end position="113"/>
    </location>
</feature>
<feature type="transmembrane region" description="Helical" evidence="1">
    <location>
        <begin position="163"/>
        <end position="187"/>
    </location>
</feature>
<dbReference type="EMBL" id="MASU01000003">
    <property type="protein sequence ID" value="PXY37446.1"/>
    <property type="molecule type" value="Genomic_DNA"/>
</dbReference>
<keyword evidence="1" id="KW-0472">Membrane</keyword>
<protein>
    <recommendedName>
        <fullName evidence="4">DUF998 domain-containing protein</fullName>
    </recommendedName>
</protein>
<feature type="transmembrane region" description="Helical" evidence="1">
    <location>
        <begin position="193"/>
        <end position="214"/>
    </location>
</feature>
<sequence length="229" mass="24437">MLPTLNRIHTLAAVRVVGVGLVGIGTAAQLGWLAEFFLDTGLSPLHTAPNDLSARGQPYRKLFRALELTAGIAFLLACPPLARLAPVQWRARSTIVAVGAFGVLLILRSAFPLDCAASIDAVCRQSAHSVSHQLNFVISVLLSVVYVLGPVTLLLWWEGRWRIVPSIIVAVESAAWLALVALSLAASGQFAGLVMRVQLLGGAAVLVCGGTYLLTTGRHVRTRWEDSRG</sequence>
<evidence type="ECO:0000313" key="3">
    <source>
        <dbReference type="Proteomes" id="UP000247892"/>
    </source>
</evidence>
<dbReference type="Pfam" id="PF06197">
    <property type="entry name" value="DUF998"/>
    <property type="match status" value="1"/>
</dbReference>
<keyword evidence="1" id="KW-1133">Transmembrane helix</keyword>
<organism evidence="2 3">
    <name type="scientific">Prauserella flavalba</name>
    <dbReference type="NCBI Taxonomy" id="1477506"/>
    <lineage>
        <taxon>Bacteria</taxon>
        <taxon>Bacillati</taxon>
        <taxon>Actinomycetota</taxon>
        <taxon>Actinomycetes</taxon>
        <taxon>Pseudonocardiales</taxon>
        <taxon>Pseudonocardiaceae</taxon>
        <taxon>Prauserella</taxon>
    </lineage>
</organism>
<feature type="transmembrane region" description="Helical" evidence="1">
    <location>
        <begin position="62"/>
        <end position="82"/>
    </location>
</feature>
<accession>A0A318M3T3</accession>
<comment type="caution">
    <text evidence="2">The sequence shown here is derived from an EMBL/GenBank/DDBJ whole genome shotgun (WGS) entry which is preliminary data.</text>
</comment>
<gene>
    <name evidence="2" type="ORF">BA062_06910</name>
</gene>
<dbReference type="AlphaFoldDB" id="A0A318M3T3"/>